<evidence type="ECO:0000256" key="5">
    <source>
        <dbReference type="ARBA" id="ARBA00022741"/>
    </source>
</evidence>
<dbReference type="Gene3D" id="3.40.50.620">
    <property type="entry name" value="HUPs"/>
    <property type="match status" value="1"/>
</dbReference>
<comment type="caution">
    <text evidence="10">The sequence shown here is derived from an EMBL/GenBank/DDBJ whole genome shotgun (WGS) entry which is preliminary data.</text>
</comment>
<feature type="domain" description="Lysidine-tRNA(Ile) synthetase C-terminal" evidence="9">
    <location>
        <begin position="398"/>
        <end position="470"/>
    </location>
</feature>
<evidence type="ECO:0000256" key="8">
    <source>
        <dbReference type="HAMAP-Rule" id="MF_01161"/>
    </source>
</evidence>
<comment type="function">
    <text evidence="8">Ligates lysine onto the cytidine present at position 34 of the AUA codon-specific tRNA(Ile) that contains the anticodon CAU, in an ATP-dependent manner. Cytidine is converted to lysidine, thus changing the amino acid specificity of the tRNA from methionine to isoleucine.</text>
</comment>
<dbReference type="InterPro" id="IPR011063">
    <property type="entry name" value="TilS/TtcA_N"/>
</dbReference>
<dbReference type="Proteomes" id="UP001185028">
    <property type="component" value="Unassembled WGS sequence"/>
</dbReference>
<dbReference type="PANTHER" id="PTHR43033:SF1">
    <property type="entry name" value="TRNA(ILE)-LYSIDINE SYNTHASE-RELATED"/>
    <property type="match status" value="1"/>
</dbReference>
<comment type="subcellular location">
    <subcellularLocation>
        <location evidence="1 8">Cytoplasm</location>
    </subcellularLocation>
</comment>
<dbReference type="SUPFAM" id="SSF52402">
    <property type="entry name" value="Adenine nucleotide alpha hydrolases-like"/>
    <property type="match status" value="1"/>
</dbReference>
<keyword evidence="5 8" id="KW-0547">Nucleotide-binding</keyword>
<feature type="binding site" evidence="8">
    <location>
        <begin position="34"/>
        <end position="39"/>
    </location>
    <ligand>
        <name>ATP</name>
        <dbReference type="ChEBI" id="CHEBI:30616"/>
    </ligand>
</feature>
<evidence type="ECO:0000256" key="6">
    <source>
        <dbReference type="ARBA" id="ARBA00022840"/>
    </source>
</evidence>
<dbReference type="InterPro" id="IPR014729">
    <property type="entry name" value="Rossmann-like_a/b/a_fold"/>
</dbReference>
<dbReference type="Gene3D" id="3.30.465.60">
    <property type="match status" value="1"/>
</dbReference>
<evidence type="ECO:0000313" key="11">
    <source>
        <dbReference type="Proteomes" id="UP001185028"/>
    </source>
</evidence>
<evidence type="ECO:0000256" key="7">
    <source>
        <dbReference type="ARBA" id="ARBA00048539"/>
    </source>
</evidence>
<comment type="similarity">
    <text evidence="8">Belongs to the tRNA(Ile)-lysidine synthase family.</text>
</comment>
<evidence type="ECO:0000256" key="1">
    <source>
        <dbReference type="ARBA" id="ARBA00004496"/>
    </source>
</evidence>
<dbReference type="GO" id="GO:0032267">
    <property type="term" value="F:tRNA(Ile)-lysidine synthase activity"/>
    <property type="evidence" value="ECO:0007669"/>
    <property type="project" value="UniProtKB-EC"/>
</dbReference>
<organism evidence="10 11">
    <name type="scientific">Paenibacillus hunanensis</name>
    <dbReference type="NCBI Taxonomy" id="539262"/>
    <lineage>
        <taxon>Bacteria</taxon>
        <taxon>Bacillati</taxon>
        <taxon>Bacillota</taxon>
        <taxon>Bacilli</taxon>
        <taxon>Bacillales</taxon>
        <taxon>Paenibacillaceae</taxon>
        <taxon>Paenibacillus</taxon>
    </lineage>
</organism>
<proteinExistence type="inferred from homology"/>
<dbReference type="CDD" id="cd01992">
    <property type="entry name" value="TilS_N"/>
    <property type="match status" value="1"/>
</dbReference>
<dbReference type="SMART" id="SM00977">
    <property type="entry name" value="TilS_C"/>
    <property type="match status" value="1"/>
</dbReference>
<dbReference type="SUPFAM" id="SSF82829">
    <property type="entry name" value="MesJ substrate recognition domain-like"/>
    <property type="match status" value="1"/>
</dbReference>
<protein>
    <recommendedName>
        <fullName evidence="8">tRNA(Ile)-lysidine synthase</fullName>
        <ecNumber evidence="8">6.3.4.19</ecNumber>
    </recommendedName>
    <alternativeName>
        <fullName evidence="8">tRNA(Ile)-2-lysyl-cytidine synthase</fullName>
    </alternativeName>
    <alternativeName>
        <fullName evidence="8">tRNA(Ile)-lysidine synthetase</fullName>
    </alternativeName>
</protein>
<dbReference type="Pfam" id="PF01171">
    <property type="entry name" value="ATP_bind_3"/>
    <property type="match status" value="1"/>
</dbReference>
<dbReference type="NCBIfam" id="TIGR02433">
    <property type="entry name" value="lysidine_TilS_C"/>
    <property type="match status" value="1"/>
</dbReference>
<dbReference type="SUPFAM" id="SSF56037">
    <property type="entry name" value="PheT/TilS domain"/>
    <property type="match status" value="1"/>
</dbReference>
<keyword evidence="11" id="KW-1185">Reference proteome</keyword>
<name>A0ABU1J445_9BACL</name>
<evidence type="ECO:0000256" key="3">
    <source>
        <dbReference type="ARBA" id="ARBA00022598"/>
    </source>
</evidence>
<evidence type="ECO:0000256" key="2">
    <source>
        <dbReference type="ARBA" id="ARBA00022490"/>
    </source>
</evidence>
<dbReference type="InterPro" id="IPR012094">
    <property type="entry name" value="tRNA_Ile_lys_synt"/>
</dbReference>
<dbReference type="RefSeq" id="WP_188778109.1">
    <property type="nucleotide sequence ID" value="NZ_BMMB01000014.1"/>
</dbReference>
<reference evidence="10 11" key="1">
    <citation type="submission" date="2023-07" db="EMBL/GenBank/DDBJ databases">
        <title>Genomic Encyclopedia of Type Strains, Phase IV (KMG-IV): sequencing the most valuable type-strain genomes for metagenomic binning, comparative biology and taxonomic classification.</title>
        <authorList>
            <person name="Goeker M."/>
        </authorList>
    </citation>
    <scope>NUCLEOTIDE SEQUENCE [LARGE SCALE GENOMIC DNA]</scope>
    <source>
        <strain evidence="10 11">DSM 22170</strain>
    </source>
</reference>
<keyword evidence="2 8" id="KW-0963">Cytoplasm</keyword>
<dbReference type="InterPro" id="IPR012795">
    <property type="entry name" value="tRNA_Ile_lys_synt_N"/>
</dbReference>
<evidence type="ECO:0000259" key="9">
    <source>
        <dbReference type="SMART" id="SM00977"/>
    </source>
</evidence>
<dbReference type="Pfam" id="PF11734">
    <property type="entry name" value="TilS_C"/>
    <property type="match status" value="1"/>
</dbReference>
<keyword evidence="3 8" id="KW-0436">Ligase</keyword>
<dbReference type="PANTHER" id="PTHR43033">
    <property type="entry name" value="TRNA(ILE)-LYSIDINE SYNTHASE-RELATED"/>
    <property type="match status" value="1"/>
</dbReference>
<comment type="domain">
    <text evidence="8">The N-terminal region contains the highly conserved SGGXDS motif, predicted to be a P-loop motif involved in ATP binding.</text>
</comment>
<sequence length="477" mass="53979">MRSQTWHDMLEHVRELRREWGFAAEGCTIVVAVSGGPDSIALLHVLHALSGEYNWTLICAHMNHGFRPEESAEEAEFVRGIAAELDIRFELASVDTPAHMERTGQGAQEAARELRYDFLQRTAQRYGATTLALAHHMDDQAETVLMRILRGTGTEGLGGMKIYRVEKNLELIRPFLRIYKADLVHVCQQGGLAYRLDSSNRQRKYTRNRIRLDALPFLEQFNGQLVPTLARLAEIAGTENDYIQQQTEALYAKLVKEKAGSFSFSAASFCTVPVALQRRLIKLILNYLSSANETFDFNKIEIIRCQIERSDLASWSLDVGSRVICFKEYDEIRLIRASEQKAEPFCIPVQHANAVISIPDASMQVEVSMQAGKDRSPDALRLSSDEAFFDADELDFPLYLRSRRPGDIITLIGGGTKKVKNLFIDAKIPLSQRDRMPLLVDASGRILWIPGLRRAREALVRSESDRCLYMKIVKSED</sequence>
<dbReference type="NCBIfam" id="TIGR02432">
    <property type="entry name" value="lysidine_TilS_N"/>
    <property type="match status" value="1"/>
</dbReference>
<accession>A0ABU1J445</accession>
<dbReference type="HAMAP" id="MF_01161">
    <property type="entry name" value="tRNA_Ile_lys_synt"/>
    <property type="match status" value="1"/>
</dbReference>
<keyword evidence="6 8" id="KW-0067">ATP-binding</keyword>
<evidence type="ECO:0000256" key="4">
    <source>
        <dbReference type="ARBA" id="ARBA00022694"/>
    </source>
</evidence>
<dbReference type="EMBL" id="JAVDQH010000025">
    <property type="protein sequence ID" value="MDR6246280.1"/>
    <property type="molecule type" value="Genomic_DNA"/>
</dbReference>
<comment type="catalytic activity">
    <reaction evidence="7 8">
        <text>cytidine(34) in tRNA(Ile2) + L-lysine + ATP = lysidine(34) in tRNA(Ile2) + AMP + diphosphate + H(+)</text>
        <dbReference type="Rhea" id="RHEA:43744"/>
        <dbReference type="Rhea" id="RHEA-COMP:10625"/>
        <dbReference type="Rhea" id="RHEA-COMP:10670"/>
        <dbReference type="ChEBI" id="CHEBI:15378"/>
        <dbReference type="ChEBI" id="CHEBI:30616"/>
        <dbReference type="ChEBI" id="CHEBI:32551"/>
        <dbReference type="ChEBI" id="CHEBI:33019"/>
        <dbReference type="ChEBI" id="CHEBI:82748"/>
        <dbReference type="ChEBI" id="CHEBI:83665"/>
        <dbReference type="ChEBI" id="CHEBI:456215"/>
        <dbReference type="EC" id="6.3.4.19"/>
    </reaction>
</comment>
<dbReference type="EC" id="6.3.4.19" evidence="8"/>
<dbReference type="InterPro" id="IPR012796">
    <property type="entry name" value="Lysidine-tRNA-synth_C"/>
</dbReference>
<keyword evidence="4 8" id="KW-0819">tRNA processing</keyword>
<evidence type="ECO:0000313" key="10">
    <source>
        <dbReference type="EMBL" id="MDR6246280.1"/>
    </source>
</evidence>
<gene>
    <name evidence="8" type="primary">tilS</name>
    <name evidence="10" type="ORF">JOC58_004210</name>
</gene>